<dbReference type="InterPro" id="IPR015943">
    <property type="entry name" value="WD40/YVTN_repeat-like_dom_sf"/>
</dbReference>
<dbReference type="PANTHER" id="PTHR20995:SF17">
    <property type="entry name" value="F-BOX_WD REPEAT-CONTAINING PROTEIN 5"/>
    <property type="match status" value="1"/>
</dbReference>
<keyword evidence="1" id="KW-0853">WD repeat</keyword>
<accession>A0A8W8K2B1</accession>
<dbReference type="GO" id="GO:0016567">
    <property type="term" value="P:protein ubiquitination"/>
    <property type="evidence" value="ECO:0007669"/>
    <property type="project" value="InterPro"/>
</dbReference>
<feature type="domain" description="F-box" evidence="2">
    <location>
        <begin position="9"/>
        <end position="49"/>
    </location>
</feature>
<dbReference type="Gene3D" id="1.20.1280.50">
    <property type="match status" value="1"/>
</dbReference>
<name>A0A8W8K2B1_MAGGI</name>
<evidence type="ECO:0000256" key="1">
    <source>
        <dbReference type="PROSITE-ProRule" id="PRU00221"/>
    </source>
</evidence>
<reference evidence="3" key="1">
    <citation type="submission" date="2022-08" db="UniProtKB">
        <authorList>
            <consortium name="EnsemblMetazoa"/>
        </authorList>
    </citation>
    <scope>IDENTIFICATION</scope>
    <source>
        <strain evidence="3">05x7-T-G4-1.051#20</strain>
    </source>
</reference>
<dbReference type="SUPFAM" id="SSF50978">
    <property type="entry name" value="WD40 repeat-like"/>
    <property type="match status" value="1"/>
</dbReference>
<evidence type="ECO:0000259" key="2">
    <source>
        <dbReference type="Pfam" id="PF12937"/>
    </source>
</evidence>
<keyword evidence="4" id="KW-1185">Reference proteome</keyword>
<feature type="repeat" description="WD" evidence="1">
    <location>
        <begin position="422"/>
        <end position="455"/>
    </location>
</feature>
<dbReference type="InterPro" id="IPR036047">
    <property type="entry name" value="F-box-like_dom_sf"/>
</dbReference>
<dbReference type="PANTHER" id="PTHR20995">
    <property type="entry name" value="F-BOX/WD REPEAT-CONTAINING PROTEIN 5"/>
    <property type="match status" value="1"/>
</dbReference>
<dbReference type="Pfam" id="PF12937">
    <property type="entry name" value="F-box-like"/>
    <property type="match status" value="1"/>
</dbReference>
<dbReference type="InterPro" id="IPR001680">
    <property type="entry name" value="WD40_rpt"/>
</dbReference>
<dbReference type="Proteomes" id="UP000005408">
    <property type="component" value="Unassembled WGS sequence"/>
</dbReference>
<feature type="repeat" description="WD" evidence="1">
    <location>
        <begin position="83"/>
        <end position="115"/>
    </location>
</feature>
<protein>
    <recommendedName>
        <fullName evidence="2">F-box domain-containing protein</fullName>
    </recommendedName>
</protein>
<dbReference type="InterPro" id="IPR042508">
    <property type="entry name" value="FBXW5"/>
</dbReference>
<dbReference type="InterPro" id="IPR036322">
    <property type="entry name" value="WD40_repeat_dom_sf"/>
</dbReference>
<dbReference type="AlphaFoldDB" id="A0A8W8K2B1"/>
<dbReference type="SMART" id="SM00320">
    <property type="entry name" value="WD40"/>
    <property type="match status" value="2"/>
</dbReference>
<dbReference type="Gene3D" id="2.130.10.10">
    <property type="entry name" value="YVTN repeat-like/Quinoprotein amine dehydrogenase"/>
    <property type="match status" value="2"/>
</dbReference>
<evidence type="ECO:0000313" key="4">
    <source>
        <dbReference type="Proteomes" id="UP000005408"/>
    </source>
</evidence>
<dbReference type="GO" id="GO:0019005">
    <property type="term" value="C:SCF ubiquitin ligase complex"/>
    <property type="evidence" value="ECO:0007669"/>
    <property type="project" value="InterPro"/>
</dbReference>
<organism evidence="3 4">
    <name type="scientific">Magallana gigas</name>
    <name type="common">Pacific oyster</name>
    <name type="synonym">Crassostrea gigas</name>
    <dbReference type="NCBI Taxonomy" id="29159"/>
    <lineage>
        <taxon>Eukaryota</taxon>
        <taxon>Metazoa</taxon>
        <taxon>Spiralia</taxon>
        <taxon>Lophotrochozoa</taxon>
        <taxon>Mollusca</taxon>
        <taxon>Bivalvia</taxon>
        <taxon>Autobranchia</taxon>
        <taxon>Pteriomorphia</taxon>
        <taxon>Ostreida</taxon>
        <taxon>Ostreoidea</taxon>
        <taxon>Ostreidae</taxon>
        <taxon>Magallana</taxon>
    </lineage>
</organism>
<dbReference type="InterPro" id="IPR001810">
    <property type="entry name" value="F-box_dom"/>
</dbReference>
<dbReference type="GO" id="GO:0080008">
    <property type="term" value="C:Cul4-RING E3 ubiquitin ligase complex"/>
    <property type="evidence" value="ECO:0007669"/>
    <property type="project" value="InterPro"/>
</dbReference>
<proteinExistence type="predicted"/>
<sequence length="469" mass="53837">MDDWETLTDPILLAVFSYLDVQNLSAAARTCTNWWRISFDESLWKALAFQRVGCRYACHDDVTWKSELKRLIYHAPVHLHQTCVEHHDEIYYICFSNSGNLIATCGEDGIVNVWKYGNEIQLLFSRQVVDDPEYVNYVEFNQAETHLIAHCITMGEEFLRFDGIIMVLSIHTGALCPVAARNSGFAPFRGTWLANDTFLNTDVLEDSPDDVHFLACKFFNNGSEYSSLNDLITEENVETKTVLQINQLDSDPEFVKVIDWSQWNGGASNVSGVLSETKEKVLILYLNNLSHINENRLKFYRVDLDSTDPVISEPIRTIRMNCLGLQLSADHRYLVCNTRRITVEENNWRIEKDVITMVIRLENTETTPEIFGENQPMESSSMSTYFFPHVSSDYVAAESDRDVIFLWDRTSRQTISKLSHRLPGQKNGVSAVAFHPRDQEVLVTVADDYKLRVWKSRNRLNSIATGTMR</sequence>
<evidence type="ECO:0000313" key="3">
    <source>
        <dbReference type="EnsemblMetazoa" id="G22125.1:cds"/>
    </source>
</evidence>
<dbReference type="SUPFAM" id="SSF81383">
    <property type="entry name" value="F-box domain"/>
    <property type="match status" value="1"/>
</dbReference>
<dbReference type="PROSITE" id="PS50082">
    <property type="entry name" value="WD_REPEATS_2"/>
    <property type="match status" value="2"/>
</dbReference>
<dbReference type="Pfam" id="PF00400">
    <property type="entry name" value="WD40"/>
    <property type="match status" value="2"/>
</dbReference>
<dbReference type="PROSITE" id="PS50294">
    <property type="entry name" value="WD_REPEATS_REGION"/>
    <property type="match status" value="2"/>
</dbReference>
<dbReference type="EnsemblMetazoa" id="G22125.1">
    <property type="protein sequence ID" value="G22125.1:cds"/>
    <property type="gene ID" value="G22125"/>
</dbReference>